<evidence type="ECO:0000256" key="6">
    <source>
        <dbReference type="ARBA" id="ARBA00022777"/>
    </source>
</evidence>
<dbReference type="PIRSF" id="PIRSF000729">
    <property type="entry name" value="GK"/>
    <property type="match status" value="1"/>
</dbReference>
<dbReference type="InterPro" id="IPR036393">
    <property type="entry name" value="AceGlu_kinase-like_sf"/>
</dbReference>
<feature type="binding site" evidence="8">
    <location>
        <position position="52"/>
    </location>
    <ligand>
        <name>substrate</name>
    </ligand>
</feature>
<evidence type="ECO:0000256" key="2">
    <source>
        <dbReference type="ARBA" id="ARBA00022605"/>
    </source>
</evidence>
<dbReference type="EC" id="2.7.2.11" evidence="8"/>
<dbReference type="InterPro" id="IPR011529">
    <property type="entry name" value="Glu_5kinase"/>
</dbReference>
<evidence type="ECO:0000256" key="7">
    <source>
        <dbReference type="ARBA" id="ARBA00022840"/>
    </source>
</evidence>
<comment type="similarity">
    <text evidence="8">Belongs to the glutamate 5-kinase family.</text>
</comment>
<feature type="domain" description="PUA" evidence="9">
    <location>
        <begin position="281"/>
        <end position="360"/>
    </location>
</feature>
<comment type="caution">
    <text evidence="10">The sequence shown here is derived from an EMBL/GenBank/DDBJ whole genome shotgun (WGS) entry which is preliminary data.</text>
</comment>
<dbReference type="HAMAP" id="MF_00456">
    <property type="entry name" value="ProB"/>
    <property type="match status" value="1"/>
</dbReference>
<dbReference type="InterPro" id="IPR041739">
    <property type="entry name" value="G5K_ProB"/>
</dbReference>
<reference evidence="10 11" key="1">
    <citation type="submission" date="2019-11" db="EMBL/GenBank/DDBJ databases">
        <title>Acidiferrimicrobium australis gen. nov., sp. nov., an acidophilic and obligately heterotrophic, member of the Actinobacteria that catalyses dissimilatory oxido- reduction of iron isolated from metal-rich acidic water in Chile.</title>
        <authorList>
            <person name="Gonzalez D."/>
            <person name="Huber K."/>
            <person name="Hedrich S."/>
            <person name="Rojas-Villalobos C."/>
            <person name="Quatrini R."/>
            <person name="Dinamarca M.A."/>
            <person name="Schwarz A."/>
            <person name="Canales C."/>
            <person name="Nancucheo I."/>
        </authorList>
    </citation>
    <scope>NUCLEOTIDE SEQUENCE [LARGE SCALE GENOMIC DNA]</scope>
    <source>
        <strain evidence="10 11">USS-CCA1</strain>
    </source>
</reference>
<dbReference type="PRINTS" id="PR00474">
    <property type="entry name" value="GLU5KINASE"/>
</dbReference>
<dbReference type="PROSITE" id="PS00902">
    <property type="entry name" value="GLUTAMATE_5_KINASE"/>
    <property type="match status" value="1"/>
</dbReference>
<name>A0ABW9QUD7_9ACTN</name>
<gene>
    <name evidence="8 10" type="primary">proB</name>
    <name evidence="10" type="ORF">GHK86_12210</name>
</gene>
<feature type="binding site" evidence="8">
    <location>
        <begin position="214"/>
        <end position="220"/>
    </location>
    <ligand>
        <name>ATP</name>
        <dbReference type="ChEBI" id="CHEBI:30616"/>
    </ligand>
</feature>
<dbReference type="Pfam" id="PF01472">
    <property type="entry name" value="PUA"/>
    <property type="match status" value="1"/>
</dbReference>
<evidence type="ECO:0000256" key="3">
    <source>
        <dbReference type="ARBA" id="ARBA00022650"/>
    </source>
</evidence>
<evidence type="ECO:0000256" key="4">
    <source>
        <dbReference type="ARBA" id="ARBA00022679"/>
    </source>
</evidence>
<organism evidence="10 11">
    <name type="scientific">Acidiferrimicrobium australe</name>
    <dbReference type="NCBI Taxonomy" id="2664430"/>
    <lineage>
        <taxon>Bacteria</taxon>
        <taxon>Bacillati</taxon>
        <taxon>Actinomycetota</taxon>
        <taxon>Acidimicrobiia</taxon>
        <taxon>Acidimicrobiales</taxon>
        <taxon>Acidimicrobiaceae</taxon>
        <taxon>Acidiferrimicrobium</taxon>
    </lineage>
</organism>
<keyword evidence="2 8" id="KW-0028">Amino-acid biosynthesis</keyword>
<keyword evidence="11" id="KW-1185">Reference proteome</keyword>
<evidence type="ECO:0000256" key="8">
    <source>
        <dbReference type="HAMAP-Rule" id="MF_00456"/>
    </source>
</evidence>
<comment type="subcellular location">
    <subcellularLocation>
        <location evidence="8">Cytoplasm</location>
    </subcellularLocation>
</comment>
<accession>A0ABW9QUD7</accession>
<keyword evidence="3 8" id="KW-0641">Proline biosynthesis</keyword>
<dbReference type="PANTHER" id="PTHR43654">
    <property type="entry name" value="GLUTAMATE 5-KINASE"/>
    <property type="match status" value="1"/>
</dbReference>
<comment type="catalytic activity">
    <reaction evidence="8">
        <text>L-glutamate + ATP = L-glutamyl 5-phosphate + ADP</text>
        <dbReference type="Rhea" id="RHEA:14877"/>
        <dbReference type="ChEBI" id="CHEBI:29985"/>
        <dbReference type="ChEBI" id="CHEBI:30616"/>
        <dbReference type="ChEBI" id="CHEBI:58274"/>
        <dbReference type="ChEBI" id="CHEBI:456216"/>
        <dbReference type="EC" id="2.7.2.11"/>
    </reaction>
</comment>
<feature type="binding site" evidence="8">
    <location>
        <begin position="172"/>
        <end position="173"/>
    </location>
    <ligand>
        <name>ATP</name>
        <dbReference type="ChEBI" id="CHEBI:30616"/>
    </ligand>
</feature>
<sequence length="369" mass="37942">MTPVAPSLVVVKVGTSSLTDERGAIEPGAVAKLAAEVAGLRTDGTRVVVVTSGAIAAGLPHLGLADRRPSDVAVLQAVSAVGQGHLVLEWYRALDAVGLVGGQVLLAPHDFMDRSQYLHARQTLRLLLELGVVPVVNENDAIADDEIRFGDNDRLAALVAHLVAADLLVLLTDAPGLLTADPRFDSEASLIEEVAEVDHELESLAGGAGSDRGSGGMASKLAAAKIAAWSGVRAVIADAGRPGVLADAAADVAGVGTVVRPRARRLAARKLWIAFAVAARGTVVVDEGARRALTTRGVSLLPAGVVTVHGSFVADDAVALAGPDGKVFAKGLARHDAGRLRALAGRRSSELPAEVPPEVVHRDDLVLLP</sequence>
<comment type="function">
    <text evidence="8">Catalyzes the transfer of a phosphate group to glutamate to form L-glutamate 5-phosphate.</text>
</comment>
<dbReference type="GO" id="GO:0004349">
    <property type="term" value="F:glutamate 5-kinase activity"/>
    <property type="evidence" value="ECO:0007669"/>
    <property type="project" value="UniProtKB-EC"/>
</dbReference>
<keyword evidence="7 8" id="KW-0067">ATP-binding</keyword>
<dbReference type="SMART" id="SM00359">
    <property type="entry name" value="PUA"/>
    <property type="match status" value="1"/>
</dbReference>
<evidence type="ECO:0000259" key="9">
    <source>
        <dbReference type="SMART" id="SM00359"/>
    </source>
</evidence>
<keyword evidence="4 8" id="KW-0808">Transferase</keyword>
<dbReference type="InterPro" id="IPR005715">
    <property type="entry name" value="Glu_5kinase/COase_Synthase"/>
</dbReference>
<dbReference type="SUPFAM" id="SSF88697">
    <property type="entry name" value="PUA domain-like"/>
    <property type="match status" value="1"/>
</dbReference>
<dbReference type="PANTHER" id="PTHR43654:SF1">
    <property type="entry name" value="ISOPENTENYL PHOSPHATE KINASE"/>
    <property type="match status" value="1"/>
</dbReference>
<dbReference type="Proteomes" id="UP000437736">
    <property type="component" value="Unassembled WGS sequence"/>
</dbReference>
<dbReference type="Pfam" id="PF00696">
    <property type="entry name" value="AA_kinase"/>
    <property type="match status" value="1"/>
</dbReference>
<dbReference type="InterPro" id="IPR019797">
    <property type="entry name" value="Glutamate_5-kinase_CS"/>
</dbReference>
<dbReference type="CDD" id="cd04242">
    <property type="entry name" value="AAK_G5K_ProB"/>
    <property type="match status" value="1"/>
</dbReference>
<dbReference type="InterPro" id="IPR001057">
    <property type="entry name" value="Glu/AcGlu_kinase"/>
</dbReference>
<dbReference type="InterPro" id="IPR015947">
    <property type="entry name" value="PUA-like_sf"/>
</dbReference>
<dbReference type="Gene3D" id="2.30.130.10">
    <property type="entry name" value="PUA domain"/>
    <property type="match status" value="1"/>
</dbReference>
<feature type="binding site" evidence="8">
    <location>
        <position position="140"/>
    </location>
    <ligand>
        <name>substrate</name>
    </ligand>
</feature>
<keyword evidence="6 8" id="KW-0418">Kinase</keyword>
<dbReference type="InterPro" id="IPR001048">
    <property type="entry name" value="Asp/Glu/Uridylate_kinase"/>
</dbReference>
<feature type="binding site" evidence="8">
    <location>
        <position position="152"/>
    </location>
    <ligand>
        <name>substrate</name>
    </ligand>
</feature>
<keyword evidence="5 8" id="KW-0547">Nucleotide-binding</keyword>
<dbReference type="InterPro" id="IPR036974">
    <property type="entry name" value="PUA_sf"/>
</dbReference>
<proteinExistence type="inferred from homology"/>
<dbReference type="CDD" id="cd21157">
    <property type="entry name" value="PUA_G5K"/>
    <property type="match status" value="1"/>
</dbReference>
<dbReference type="InterPro" id="IPR002478">
    <property type="entry name" value="PUA"/>
</dbReference>
<keyword evidence="1 8" id="KW-0963">Cytoplasm</keyword>
<evidence type="ECO:0000313" key="10">
    <source>
        <dbReference type="EMBL" id="MST33480.1"/>
    </source>
</evidence>
<evidence type="ECO:0000256" key="1">
    <source>
        <dbReference type="ARBA" id="ARBA00022490"/>
    </source>
</evidence>
<evidence type="ECO:0000313" key="11">
    <source>
        <dbReference type="Proteomes" id="UP000437736"/>
    </source>
</evidence>
<evidence type="ECO:0000256" key="5">
    <source>
        <dbReference type="ARBA" id="ARBA00022741"/>
    </source>
</evidence>
<dbReference type="PROSITE" id="PS50890">
    <property type="entry name" value="PUA"/>
    <property type="match status" value="1"/>
</dbReference>
<dbReference type="EMBL" id="WJHE01000610">
    <property type="protein sequence ID" value="MST33480.1"/>
    <property type="molecule type" value="Genomic_DNA"/>
</dbReference>
<dbReference type="SUPFAM" id="SSF53633">
    <property type="entry name" value="Carbamate kinase-like"/>
    <property type="match status" value="1"/>
</dbReference>
<comment type="pathway">
    <text evidence="8">Amino-acid biosynthesis; L-proline biosynthesis; L-glutamate 5-semialdehyde from L-glutamate: step 1/2.</text>
</comment>
<protein>
    <recommendedName>
        <fullName evidence="8">Glutamate 5-kinase</fullName>
        <ecNumber evidence="8">2.7.2.11</ecNumber>
    </recommendedName>
    <alternativeName>
        <fullName evidence="8">Gamma-glutamyl kinase</fullName>
        <shortName evidence="8">GK</shortName>
    </alternativeName>
</protein>
<feature type="binding site" evidence="8">
    <location>
        <position position="12"/>
    </location>
    <ligand>
        <name>ATP</name>
        <dbReference type="ChEBI" id="CHEBI:30616"/>
    </ligand>
</feature>
<dbReference type="NCBIfam" id="TIGR01027">
    <property type="entry name" value="proB"/>
    <property type="match status" value="1"/>
</dbReference>
<dbReference type="Gene3D" id="3.40.1160.10">
    <property type="entry name" value="Acetylglutamate kinase-like"/>
    <property type="match status" value="1"/>
</dbReference>